<protein>
    <submittedName>
        <fullName evidence="2">Uncharacterized protein</fullName>
    </submittedName>
</protein>
<comment type="caution">
    <text evidence="2">The sequence shown here is derived from an EMBL/GenBank/DDBJ whole genome shotgun (WGS) entry which is preliminary data.</text>
</comment>
<keyword evidence="3" id="KW-1185">Reference proteome</keyword>
<dbReference type="AlphaFoldDB" id="A0A9Q1G104"/>
<evidence type="ECO:0000313" key="2">
    <source>
        <dbReference type="EMBL" id="KAJ8371232.1"/>
    </source>
</evidence>
<accession>A0A9Q1G104</accession>
<sequence>MGNANTSTSSGRGHGARRGSSMGRRAWWGNWTGGHGAWWGSSIDLSTTMHYLHILLALCHTQTQATLTRRPPCGHCPCLTACHITLAHSAGHGRSALGTCPNLPPFYVPPAPAGRQGLETLSSGPDQIIYNQPGHQSSV</sequence>
<dbReference type="EMBL" id="JAINUF010000003">
    <property type="protein sequence ID" value="KAJ8371232.1"/>
    <property type="molecule type" value="Genomic_DNA"/>
</dbReference>
<gene>
    <name evidence="2" type="ORF">SKAU_G00112600</name>
</gene>
<name>A0A9Q1G104_SYNKA</name>
<reference evidence="2" key="1">
    <citation type="journal article" date="2023" name="Science">
        <title>Genome structures resolve the early diversification of teleost fishes.</title>
        <authorList>
            <person name="Parey E."/>
            <person name="Louis A."/>
            <person name="Montfort J."/>
            <person name="Bouchez O."/>
            <person name="Roques C."/>
            <person name="Iampietro C."/>
            <person name="Lluch J."/>
            <person name="Castinel A."/>
            <person name="Donnadieu C."/>
            <person name="Desvignes T."/>
            <person name="Floi Bucao C."/>
            <person name="Jouanno E."/>
            <person name="Wen M."/>
            <person name="Mejri S."/>
            <person name="Dirks R."/>
            <person name="Jansen H."/>
            <person name="Henkel C."/>
            <person name="Chen W.J."/>
            <person name="Zahm M."/>
            <person name="Cabau C."/>
            <person name="Klopp C."/>
            <person name="Thompson A.W."/>
            <person name="Robinson-Rechavi M."/>
            <person name="Braasch I."/>
            <person name="Lecointre G."/>
            <person name="Bobe J."/>
            <person name="Postlethwait J.H."/>
            <person name="Berthelot C."/>
            <person name="Roest Crollius H."/>
            <person name="Guiguen Y."/>
        </authorList>
    </citation>
    <scope>NUCLEOTIDE SEQUENCE</scope>
    <source>
        <strain evidence="2">WJC10195</strain>
    </source>
</reference>
<dbReference type="Proteomes" id="UP001152622">
    <property type="component" value="Chromosome 3"/>
</dbReference>
<proteinExistence type="predicted"/>
<feature type="region of interest" description="Disordered" evidence="1">
    <location>
        <begin position="1"/>
        <end position="21"/>
    </location>
</feature>
<evidence type="ECO:0000313" key="3">
    <source>
        <dbReference type="Proteomes" id="UP001152622"/>
    </source>
</evidence>
<organism evidence="2 3">
    <name type="scientific">Synaphobranchus kaupii</name>
    <name type="common">Kaup's arrowtooth eel</name>
    <dbReference type="NCBI Taxonomy" id="118154"/>
    <lineage>
        <taxon>Eukaryota</taxon>
        <taxon>Metazoa</taxon>
        <taxon>Chordata</taxon>
        <taxon>Craniata</taxon>
        <taxon>Vertebrata</taxon>
        <taxon>Euteleostomi</taxon>
        <taxon>Actinopterygii</taxon>
        <taxon>Neopterygii</taxon>
        <taxon>Teleostei</taxon>
        <taxon>Anguilliformes</taxon>
        <taxon>Synaphobranchidae</taxon>
        <taxon>Synaphobranchus</taxon>
    </lineage>
</organism>
<evidence type="ECO:0000256" key="1">
    <source>
        <dbReference type="SAM" id="MobiDB-lite"/>
    </source>
</evidence>